<organism evidence="2 3">
    <name type="scientific">Stephania cephalantha</name>
    <dbReference type="NCBI Taxonomy" id="152367"/>
    <lineage>
        <taxon>Eukaryota</taxon>
        <taxon>Viridiplantae</taxon>
        <taxon>Streptophyta</taxon>
        <taxon>Embryophyta</taxon>
        <taxon>Tracheophyta</taxon>
        <taxon>Spermatophyta</taxon>
        <taxon>Magnoliopsida</taxon>
        <taxon>Ranunculales</taxon>
        <taxon>Menispermaceae</taxon>
        <taxon>Menispermoideae</taxon>
        <taxon>Cissampelideae</taxon>
        <taxon>Stephania</taxon>
    </lineage>
</organism>
<reference evidence="2 3" key="1">
    <citation type="submission" date="2024-01" db="EMBL/GenBank/DDBJ databases">
        <title>Genome assemblies of Stephania.</title>
        <authorList>
            <person name="Yang L."/>
        </authorList>
    </citation>
    <scope>NUCLEOTIDE SEQUENCE [LARGE SCALE GENOMIC DNA]</scope>
    <source>
        <strain evidence="2">JXDWG</strain>
        <tissue evidence="2">Leaf</tissue>
    </source>
</reference>
<dbReference type="EMBL" id="JBBNAG010000002">
    <property type="protein sequence ID" value="KAK9158425.1"/>
    <property type="molecule type" value="Genomic_DNA"/>
</dbReference>
<protein>
    <submittedName>
        <fullName evidence="2">Uncharacterized protein</fullName>
    </submittedName>
</protein>
<proteinExistence type="predicted"/>
<name>A0AAP0PX41_9MAGN</name>
<evidence type="ECO:0000313" key="3">
    <source>
        <dbReference type="Proteomes" id="UP001419268"/>
    </source>
</evidence>
<sequence>MDYLSYVRVFAELHHQFLSLFLHYLPRSISRPPGDQMCLFHLSPQVRRCANTNQKHETSSNRTHHRPLVPSSKIEETHLL</sequence>
<evidence type="ECO:0000313" key="2">
    <source>
        <dbReference type="EMBL" id="KAK9158425.1"/>
    </source>
</evidence>
<gene>
    <name evidence="2" type="ORF">Scep_004999</name>
</gene>
<keyword evidence="3" id="KW-1185">Reference proteome</keyword>
<dbReference type="Proteomes" id="UP001419268">
    <property type="component" value="Unassembled WGS sequence"/>
</dbReference>
<dbReference type="AlphaFoldDB" id="A0AAP0PX41"/>
<accession>A0AAP0PX41</accession>
<comment type="caution">
    <text evidence="2">The sequence shown here is derived from an EMBL/GenBank/DDBJ whole genome shotgun (WGS) entry which is preliminary data.</text>
</comment>
<evidence type="ECO:0000256" key="1">
    <source>
        <dbReference type="SAM" id="MobiDB-lite"/>
    </source>
</evidence>
<feature type="region of interest" description="Disordered" evidence="1">
    <location>
        <begin position="50"/>
        <end position="80"/>
    </location>
</feature>